<dbReference type="GO" id="GO:0006801">
    <property type="term" value="P:superoxide metabolic process"/>
    <property type="evidence" value="ECO:0007669"/>
    <property type="project" value="InterPro"/>
</dbReference>
<dbReference type="Proteomes" id="UP000186594">
    <property type="component" value="Unassembled WGS sequence"/>
</dbReference>
<dbReference type="EMBL" id="LXFE01003427">
    <property type="protein sequence ID" value="OLL22353.1"/>
    <property type="molecule type" value="Genomic_DNA"/>
</dbReference>
<gene>
    <name evidence="1" type="ORF">NEOLI_003928</name>
</gene>
<comment type="caution">
    <text evidence="1">The sequence shown here is derived from an EMBL/GenBank/DDBJ whole genome shotgun (WGS) entry which is preliminary data.</text>
</comment>
<dbReference type="OrthoDB" id="159229at2759"/>
<accession>A0A1U7LID1</accession>
<evidence type="ECO:0000313" key="1">
    <source>
        <dbReference type="EMBL" id="OLL22353.1"/>
    </source>
</evidence>
<dbReference type="GO" id="GO:0046872">
    <property type="term" value="F:metal ion binding"/>
    <property type="evidence" value="ECO:0007669"/>
    <property type="project" value="InterPro"/>
</dbReference>
<evidence type="ECO:0000313" key="2">
    <source>
        <dbReference type="Proteomes" id="UP000186594"/>
    </source>
</evidence>
<proteinExistence type="predicted"/>
<reference evidence="1 2" key="1">
    <citation type="submission" date="2016-04" db="EMBL/GenBank/DDBJ databases">
        <title>Evolutionary innovation and constraint leading to complex multicellularity in the Ascomycota.</title>
        <authorList>
            <person name="Cisse O."/>
            <person name="Nguyen A."/>
            <person name="Hewitt D.A."/>
            <person name="Jedd G."/>
            <person name="Stajich J.E."/>
        </authorList>
    </citation>
    <scope>NUCLEOTIDE SEQUENCE [LARGE SCALE GENOMIC DNA]</scope>
    <source>
        <strain evidence="1 2">DAH-3</strain>
    </source>
</reference>
<protein>
    <submittedName>
        <fullName evidence="1">Cell surface superoxide dismutase [Cu-Zn] 4</fullName>
    </submittedName>
</protein>
<dbReference type="SUPFAM" id="SSF49329">
    <property type="entry name" value="Cu,Zn superoxide dismutase-like"/>
    <property type="match status" value="1"/>
</dbReference>
<sequence length="66" mass="7270">MAGKYDDLRRSNVNIFYVDPFLSLYPESKGYFGGLSVVIHPGDDTRIACGNIIPTSCSDIKICPQT</sequence>
<organism evidence="1 2">
    <name type="scientific">Neolecta irregularis (strain DAH-3)</name>
    <dbReference type="NCBI Taxonomy" id="1198029"/>
    <lineage>
        <taxon>Eukaryota</taxon>
        <taxon>Fungi</taxon>
        <taxon>Dikarya</taxon>
        <taxon>Ascomycota</taxon>
        <taxon>Taphrinomycotina</taxon>
        <taxon>Neolectales</taxon>
        <taxon>Neolectaceae</taxon>
        <taxon>Neolecta</taxon>
    </lineage>
</organism>
<name>A0A1U7LID1_NEOID</name>
<dbReference type="Gene3D" id="2.60.40.200">
    <property type="entry name" value="Superoxide dismutase, copper/zinc binding domain"/>
    <property type="match status" value="1"/>
</dbReference>
<dbReference type="AlphaFoldDB" id="A0A1U7LID1"/>
<dbReference type="InterPro" id="IPR036423">
    <property type="entry name" value="SOD-like_Cu/Zn_dom_sf"/>
</dbReference>
<keyword evidence="2" id="KW-1185">Reference proteome</keyword>